<accession>A0AAV2R503</accession>
<comment type="caution">
    <text evidence="1">The sequence shown here is derived from an EMBL/GenBank/DDBJ whole genome shotgun (WGS) entry which is preliminary data.</text>
</comment>
<name>A0AAV2R503_MEGNR</name>
<reference evidence="1 2" key="1">
    <citation type="submission" date="2024-05" db="EMBL/GenBank/DDBJ databases">
        <authorList>
            <person name="Wallberg A."/>
        </authorList>
    </citation>
    <scope>NUCLEOTIDE SEQUENCE [LARGE SCALE GENOMIC DNA]</scope>
</reference>
<evidence type="ECO:0000313" key="1">
    <source>
        <dbReference type="EMBL" id="CAL4110063.1"/>
    </source>
</evidence>
<proteinExistence type="predicted"/>
<keyword evidence="2" id="KW-1185">Reference proteome</keyword>
<dbReference type="EMBL" id="CAXKWB010014211">
    <property type="protein sequence ID" value="CAL4110063.1"/>
    <property type="molecule type" value="Genomic_DNA"/>
</dbReference>
<organism evidence="1 2">
    <name type="scientific">Meganyctiphanes norvegica</name>
    <name type="common">Northern krill</name>
    <name type="synonym">Thysanopoda norvegica</name>
    <dbReference type="NCBI Taxonomy" id="48144"/>
    <lineage>
        <taxon>Eukaryota</taxon>
        <taxon>Metazoa</taxon>
        <taxon>Ecdysozoa</taxon>
        <taxon>Arthropoda</taxon>
        <taxon>Crustacea</taxon>
        <taxon>Multicrustacea</taxon>
        <taxon>Malacostraca</taxon>
        <taxon>Eumalacostraca</taxon>
        <taxon>Eucarida</taxon>
        <taxon>Euphausiacea</taxon>
        <taxon>Euphausiidae</taxon>
        <taxon>Meganyctiphanes</taxon>
    </lineage>
</organism>
<gene>
    <name evidence="1" type="ORF">MNOR_LOCUS19273</name>
</gene>
<evidence type="ECO:0000313" key="2">
    <source>
        <dbReference type="Proteomes" id="UP001497623"/>
    </source>
</evidence>
<dbReference type="Proteomes" id="UP001497623">
    <property type="component" value="Unassembled WGS sequence"/>
</dbReference>
<protein>
    <submittedName>
        <fullName evidence="1">Uncharacterized protein</fullName>
    </submittedName>
</protein>
<sequence length="127" mass="13393">MDEKCVDHTLGKVAGKLCYCKTNLCNSVPNGIKCYIGAGIPGSKKITKSTLGKFKSCSNFTASAEGTTVSTYAGLATVMDEKCVNHTLANVEGKICYCKTNLCNSAPAVVQALMPIIAMALCVKFIN</sequence>
<dbReference type="AlphaFoldDB" id="A0AAV2R503"/>